<evidence type="ECO:0000313" key="4">
    <source>
        <dbReference type="Proteomes" id="UP000250223"/>
    </source>
</evidence>
<evidence type="ECO:0000259" key="2">
    <source>
        <dbReference type="Pfam" id="PF08346"/>
    </source>
</evidence>
<evidence type="ECO:0000313" key="3">
    <source>
        <dbReference type="EMBL" id="SQB33430.1"/>
    </source>
</evidence>
<dbReference type="AlphaFoldDB" id="A0A2X2Y4K9"/>
<evidence type="ECO:0000256" key="1">
    <source>
        <dbReference type="SAM" id="Coils"/>
    </source>
</evidence>
<reference evidence="3 4" key="1">
    <citation type="submission" date="2018-06" db="EMBL/GenBank/DDBJ databases">
        <authorList>
            <consortium name="Pathogen Informatics"/>
            <person name="Doyle S."/>
        </authorList>
    </citation>
    <scope>NUCLEOTIDE SEQUENCE [LARGE SCALE GENOMIC DNA]</scope>
    <source>
        <strain evidence="3 4">NCTC13028</strain>
    </source>
</reference>
<dbReference type="Proteomes" id="UP000250223">
    <property type="component" value="Unassembled WGS sequence"/>
</dbReference>
<name>A0A2X2Y4K9_CLOCO</name>
<dbReference type="InterPro" id="IPR013557">
    <property type="entry name" value="AntA/B_antirep"/>
</dbReference>
<dbReference type="Pfam" id="PF08346">
    <property type="entry name" value="AntA"/>
    <property type="match status" value="1"/>
</dbReference>
<dbReference type="EMBL" id="UAWC01000001">
    <property type="protein sequence ID" value="SQB33430.1"/>
    <property type="molecule type" value="Genomic_DNA"/>
</dbReference>
<gene>
    <name evidence="3" type="ORF">NCTC13028_00423</name>
</gene>
<protein>
    <submittedName>
        <fullName evidence="3">Phage related anti-repressor protein</fullName>
    </submittedName>
</protein>
<feature type="coiled-coil region" evidence="1">
    <location>
        <begin position="113"/>
        <end position="140"/>
    </location>
</feature>
<sequence length="249" mass="29197">MNDLINIQNKDGKQLVSAKELYIGLGLNRAVWSRWYVTNIEKNEFFKENIDWVGVQHNVEGNETMDFAITLEFAKHIAMMARTEKSHEYRNYFIECEKKLKKQHKPTCIEDVLIQSLQEMKDVKQQLNQVNHKVLETKEELKTVREVIEIRPSNSWRGETNRLMTKICFKLKDYKKPKEEAYKALEERAGCDLKIRLKNMRARQALQGICKSKIDELNYLDVIAQDKKLIEIYTTIVGQMAIRNGVGTN</sequence>
<feature type="domain" description="AntA/AntB antirepressor" evidence="2">
    <location>
        <begin position="16"/>
        <end position="83"/>
    </location>
</feature>
<dbReference type="RefSeq" id="WP_111921152.1">
    <property type="nucleotide sequence ID" value="NZ_UAWC01000001.1"/>
</dbReference>
<proteinExistence type="predicted"/>
<accession>A0A2X2Y4K9</accession>
<keyword evidence="1" id="KW-0175">Coiled coil</keyword>
<organism evidence="3 4">
    <name type="scientific">Clostridium cochlearium</name>
    <dbReference type="NCBI Taxonomy" id="1494"/>
    <lineage>
        <taxon>Bacteria</taxon>
        <taxon>Bacillati</taxon>
        <taxon>Bacillota</taxon>
        <taxon>Clostridia</taxon>
        <taxon>Eubacteriales</taxon>
        <taxon>Clostridiaceae</taxon>
        <taxon>Clostridium</taxon>
    </lineage>
</organism>